<protein>
    <recommendedName>
        <fullName evidence="4">Transcription elongation factor</fullName>
    </recommendedName>
</protein>
<evidence type="ECO:0000313" key="2">
    <source>
        <dbReference type="EMBL" id="MCD2423626.1"/>
    </source>
</evidence>
<dbReference type="RefSeq" id="WP_231004887.1">
    <property type="nucleotide sequence ID" value="NZ_JAJNEC010000005.1"/>
</dbReference>
<comment type="caution">
    <text evidence="2">The sequence shown here is derived from an EMBL/GenBank/DDBJ whole genome shotgun (WGS) entry which is preliminary data.</text>
</comment>
<keyword evidence="1" id="KW-0175">Coiled coil</keyword>
<reference evidence="2 3" key="1">
    <citation type="submission" date="2021-11" db="EMBL/GenBank/DDBJ databases">
        <title>Genomic of Niabella pedocola.</title>
        <authorList>
            <person name="Wu T."/>
        </authorList>
    </citation>
    <scope>NUCLEOTIDE SEQUENCE [LARGE SCALE GENOMIC DNA]</scope>
    <source>
        <strain evidence="2 3">JCM 31011</strain>
    </source>
</reference>
<evidence type="ECO:0008006" key="4">
    <source>
        <dbReference type="Google" id="ProtNLM"/>
    </source>
</evidence>
<sequence length="146" mass="15931">MKKEILDAILKALENETAGIEQEIDTQESNAAIDTEATADLDTISQRDQATDIYNLLQQPKDTAENTAAMVKQYRELSRSDAGPGALVETTEYFFLVGVALPPLEINGKKVAGITTDAPTYANLEGKRKGDEIHLGECDYLILSVQ</sequence>
<gene>
    <name evidence="2" type="ORF">LQ567_12695</name>
</gene>
<feature type="coiled-coil region" evidence="1">
    <location>
        <begin position="3"/>
        <end position="30"/>
    </location>
</feature>
<proteinExistence type="predicted"/>
<evidence type="ECO:0000313" key="3">
    <source>
        <dbReference type="Proteomes" id="UP001199816"/>
    </source>
</evidence>
<evidence type="ECO:0000256" key="1">
    <source>
        <dbReference type="SAM" id="Coils"/>
    </source>
</evidence>
<dbReference type="Proteomes" id="UP001199816">
    <property type="component" value="Unassembled WGS sequence"/>
</dbReference>
<name>A0ABS8PRB2_9BACT</name>
<keyword evidence="3" id="KW-1185">Reference proteome</keyword>
<accession>A0ABS8PRB2</accession>
<organism evidence="2 3">
    <name type="scientific">Niabella pedocola</name>
    <dbReference type="NCBI Taxonomy" id="1752077"/>
    <lineage>
        <taxon>Bacteria</taxon>
        <taxon>Pseudomonadati</taxon>
        <taxon>Bacteroidota</taxon>
        <taxon>Chitinophagia</taxon>
        <taxon>Chitinophagales</taxon>
        <taxon>Chitinophagaceae</taxon>
        <taxon>Niabella</taxon>
    </lineage>
</organism>
<dbReference type="EMBL" id="JAJNEC010000005">
    <property type="protein sequence ID" value="MCD2423626.1"/>
    <property type="molecule type" value="Genomic_DNA"/>
</dbReference>